<dbReference type="PROSITE" id="PS51257">
    <property type="entry name" value="PROKAR_LIPOPROTEIN"/>
    <property type="match status" value="1"/>
</dbReference>
<organism evidence="3 4">
    <name type="scientific">Echinicola arenosa</name>
    <dbReference type="NCBI Taxonomy" id="2774144"/>
    <lineage>
        <taxon>Bacteria</taxon>
        <taxon>Pseudomonadati</taxon>
        <taxon>Bacteroidota</taxon>
        <taxon>Cytophagia</taxon>
        <taxon>Cytophagales</taxon>
        <taxon>Cyclobacteriaceae</taxon>
        <taxon>Echinicola</taxon>
    </lineage>
</organism>
<evidence type="ECO:0000256" key="1">
    <source>
        <dbReference type="SAM" id="SignalP"/>
    </source>
</evidence>
<sequence>MKNTYKLLLALFTLVGFASCDENVDDVMNIEGSADLSLQISHTFGEEAFHLDQEYTATNGATFKFNELRYWISNVELTKENGETFKVADSYYLIQNMKEQVVQDRFVLPDSVRETVVLKNIPAGTYTGISFAVGIDPMYNDDLTQTAGELNALQNMSYSSWMWFTSYIFTKLKGTTSQGGEEVAFSFETGSNDCYRNINLQLEEPIMISDKMGDEITVQNDIEKLFSDINFDGDLMSGTQYVIGATKPELMMKLSNNYQAAFTVE</sequence>
<gene>
    <name evidence="3" type="ORF">IFO69_14440</name>
</gene>
<keyword evidence="4" id="KW-1185">Reference proteome</keyword>
<evidence type="ECO:0000313" key="3">
    <source>
        <dbReference type="EMBL" id="MBD8489952.1"/>
    </source>
</evidence>
<dbReference type="EMBL" id="JACYTQ010000005">
    <property type="protein sequence ID" value="MBD8489952.1"/>
    <property type="molecule type" value="Genomic_DNA"/>
</dbReference>
<reference evidence="3 4" key="1">
    <citation type="submission" date="2020-09" db="EMBL/GenBank/DDBJ databases">
        <title>Echinicola sp. CAU 1574 isolated from sand of Sido Beach.</title>
        <authorList>
            <person name="Kim W."/>
        </authorList>
    </citation>
    <scope>NUCLEOTIDE SEQUENCE [LARGE SCALE GENOMIC DNA]</scope>
    <source>
        <strain evidence="3 4">CAU 1574</strain>
    </source>
</reference>
<protein>
    <recommendedName>
        <fullName evidence="2">Copper-binding protein MbnP-like domain-containing protein</fullName>
    </recommendedName>
</protein>
<comment type="caution">
    <text evidence="3">The sequence shown here is derived from an EMBL/GenBank/DDBJ whole genome shotgun (WGS) entry which is preliminary data.</text>
</comment>
<dbReference type="Proteomes" id="UP000647133">
    <property type="component" value="Unassembled WGS sequence"/>
</dbReference>
<feature type="signal peptide" evidence="1">
    <location>
        <begin position="1"/>
        <end position="18"/>
    </location>
</feature>
<evidence type="ECO:0000259" key="2">
    <source>
        <dbReference type="Pfam" id="PF20243"/>
    </source>
</evidence>
<proteinExistence type="predicted"/>
<feature type="chain" id="PRO_5045872926" description="Copper-binding protein MbnP-like domain-containing protein" evidence="1">
    <location>
        <begin position="19"/>
        <end position="265"/>
    </location>
</feature>
<keyword evidence="1" id="KW-0732">Signal</keyword>
<name>A0ABR9AMF5_9BACT</name>
<dbReference type="InterPro" id="IPR046863">
    <property type="entry name" value="MbnP-like_dom"/>
</dbReference>
<dbReference type="RefSeq" id="WP_192010840.1">
    <property type="nucleotide sequence ID" value="NZ_JACYTQ010000005.1"/>
</dbReference>
<dbReference type="Pfam" id="PF20243">
    <property type="entry name" value="MbnP"/>
    <property type="match status" value="1"/>
</dbReference>
<evidence type="ECO:0000313" key="4">
    <source>
        <dbReference type="Proteomes" id="UP000647133"/>
    </source>
</evidence>
<accession>A0ABR9AMF5</accession>
<feature type="domain" description="Copper-binding protein MbnP-like" evidence="2">
    <location>
        <begin position="34"/>
        <end position="232"/>
    </location>
</feature>